<keyword evidence="3" id="KW-0378">Hydrolase</keyword>
<dbReference type="GO" id="GO:0004222">
    <property type="term" value="F:metalloendopeptidase activity"/>
    <property type="evidence" value="ECO:0007669"/>
    <property type="project" value="TreeGrafter"/>
</dbReference>
<dbReference type="SUPFAM" id="SSF51261">
    <property type="entry name" value="Duplicated hybrid motif"/>
    <property type="match status" value="1"/>
</dbReference>
<proteinExistence type="predicted"/>
<evidence type="ECO:0000256" key="1">
    <source>
        <dbReference type="SAM" id="SignalP"/>
    </source>
</evidence>
<sequence length="207" mass="22415">MTRIDHTLSALVLALFGSSLQAAELNVPANAPPIISDYLSMRGANQLPRPTPHQGIDISGPVGMEILAAADGVVRDVEIADCWGPTIVIDHGLGFDSKPLVAVYGHLGHVAVKRGQRVLRGQHVAVLGDNHGSFDCVVGIRHLHFQLGRQWRSGAKGSYWGHVRFLVDGRSGVNPHRYWADGPGRVTCYQPGKRYRSGTLTYPAPCK</sequence>
<evidence type="ECO:0000313" key="4">
    <source>
        <dbReference type="Proteomes" id="UP000193077"/>
    </source>
</evidence>
<dbReference type="AlphaFoldDB" id="A0A1Y5RXH0"/>
<gene>
    <name evidence="3" type="primary">mepM_1</name>
    <name evidence="3" type="ORF">TRL7639_01017</name>
</gene>
<keyword evidence="1" id="KW-0732">Signal</keyword>
<accession>A0A1Y5RXH0</accession>
<evidence type="ECO:0000259" key="2">
    <source>
        <dbReference type="Pfam" id="PF01551"/>
    </source>
</evidence>
<feature type="signal peptide" evidence="1">
    <location>
        <begin position="1"/>
        <end position="22"/>
    </location>
</feature>
<protein>
    <submittedName>
        <fullName evidence="3">Murein DD-endopeptidase MepM</fullName>
        <ecNumber evidence="3">3.4.24.-</ecNumber>
    </submittedName>
</protein>
<feature type="domain" description="M23ase beta-sheet core" evidence="2">
    <location>
        <begin position="52"/>
        <end position="149"/>
    </location>
</feature>
<dbReference type="Proteomes" id="UP000193077">
    <property type="component" value="Unassembled WGS sequence"/>
</dbReference>
<feature type="chain" id="PRO_5012396164" evidence="1">
    <location>
        <begin position="23"/>
        <end position="207"/>
    </location>
</feature>
<reference evidence="3 4" key="1">
    <citation type="submission" date="2017-03" db="EMBL/GenBank/DDBJ databases">
        <authorList>
            <person name="Afonso C.L."/>
            <person name="Miller P.J."/>
            <person name="Scott M.A."/>
            <person name="Spackman E."/>
            <person name="Goraichik I."/>
            <person name="Dimitrov K.M."/>
            <person name="Suarez D.L."/>
            <person name="Swayne D.E."/>
        </authorList>
    </citation>
    <scope>NUCLEOTIDE SEQUENCE [LARGE SCALE GENOMIC DNA]</scope>
    <source>
        <strain evidence="3 4">CECT 7639</strain>
    </source>
</reference>
<dbReference type="Pfam" id="PF01551">
    <property type="entry name" value="Peptidase_M23"/>
    <property type="match status" value="1"/>
</dbReference>
<organism evidence="3 4">
    <name type="scientific">Falsiruegeria litorea R37</name>
    <dbReference type="NCBI Taxonomy" id="1200284"/>
    <lineage>
        <taxon>Bacteria</taxon>
        <taxon>Pseudomonadati</taxon>
        <taxon>Pseudomonadota</taxon>
        <taxon>Alphaproteobacteria</taxon>
        <taxon>Rhodobacterales</taxon>
        <taxon>Roseobacteraceae</taxon>
        <taxon>Falsiruegeria</taxon>
    </lineage>
</organism>
<dbReference type="PANTHER" id="PTHR21666">
    <property type="entry name" value="PEPTIDASE-RELATED"/>
    <property type="match status" value="1"/>
</dbReference>
<dbReference type="InterPro" id="IPR050570">
    <property type="entry name" value="Cell_wall_metabolism_enzyme"/>
</dbReference>
<evidence type="ECO:0000313" key="3">
    <source>
        <dbReference type="EMBL" id="SLN27248.1"/>
    </source>
</evidence>
<dbReference type="Gene3D" id="2.70.70.10">
    <property type="entry name" value="Glucose Permease (Domain IIA)"/>
    <property type="match status" value="1"/>
</dbReference>
<name>A0A1Y5RXH0_9RHOB</name>
<dbReference type="InterPro" id="IPR016047">
    <property type="entry name" value="M23ase_b-sheet_dom"/>
</dbReference>
<keyword evidence="4" id="KW-1185">Reference proteome</keyword>
<dbReference type="PANTHER" id="PTHR21666:SF270">
    <property type="entry name" value="MUREIN HYDROLASE ACTIVATOR ENVC"/>
    <property type="match status" value="1"/>
</dbReference>
<dbReference type="CDD" id="cd12797">
    <property type="entry name" value="M23_peptidase"/>
    <property type="match status" value="1"/>
</dbReference>
<dbReference type="EC" id="3.4.24.-" evidence="3"/>
<dbReference type="InterPro" id="IPR011055">
    <property type="entry name" value="Dup_hybrid_motif"/>
</dbReference>
<dbReference type="EMBL" id="FWFO01000001">
    <property type="protein sequence ID" value="SLN27248.1"/>
    <property type="molecule type" value="Genomic_DNA"/>
</dbReference>
<dbReference type="RefSeq" id="WP_165759757.1">
    <property type="nucleotide sequence ID" value="NZ_FWFO01000001.1"/>
</dbReference>